<evidence type="ECO:0000256" key="3">
    <source>
        <dbReference type="ARBA" id="ARBA00038471"/>
    </source>
</evidence>
<comment type="similarity">
    <text evidence="3">Belongs to the PMEI family.</text>
</comment>
<gene>
    <name evidence="6" type="ORF">RGQ29_021009</name>
</gene>
<evidence type="ECO:0000259" key="5">
    <source>
        <dbReference type="SMART" id="SM00856"/>
    </source>
</evidence>
<keyword evidence="2" id="KW-1015">Disulfide bond</keyword>
<keyword evidence="7" id="KW-1185">Reference proteome</keyword>
<feature type="domain" description="Pectinesterase inhibitor" evidence="5">
    <location>
        <begin position="34"/>
        <end position="173"/>
    </location>
</feature>
<evidence type="ECO:0000256" key="1">
    <source>
        <dbReference type="ARBA" id="ARBA00022729"/>
    </source>
</evidence>
<dbReference type="InterPro" id="IPR052421">
    <property type="entry name" value="PCW_Enzyme_Inhibitor"/>
</dbReference>
<dbReference type="Gene3D" id="1.20.140.40">
    <property type="entry name" value="Invertase/pectin methylesterase inhibitor family protein"/>
    <property type="match status" value="1"/>
</dbReference>
<dbReference type="AlphaFoldDB" id="A0AAN7FC69"/>
<evidence type="ECO:0000256" key="2">
    <source>
        <dbReference type="ARBA" id="ARBA00023157"/>
    </source>
</evidence>
<keyword evidence="1 4" id="KW-0732">Signal</keyword>
<feature type="signal peptide" evidence="4">
    <location>
        <begin position="1"/>
        <end position="30"/>
    </location>
</feature>
<dbReference type="Proteomes" id="UP001324115">
    <property type="component" value="Unassembled WGS sequence"/>
</dbReference>
<dbReference type="SUPFAM" id="SSF101148">
    <property type="entry name" value="Plant invertase/pectin methylesterase inhibitor"/>
    <property type="match status" value="1"/>
</dbReference>
<evidence type="ECO:0000313" key="6">
    <source>
        <dbReference type="EMBL" id="KAK4590668.1"/>
    </source>
</evidence>
<name>A0AAN7FC69_QUERU</name>
<dbReference type="InterPro" id="IPR034086">
    <property type="entry name" value="PMEI_plant"/>
</dbReference>
<dbReference type="InterPro" id="IPR006501">
    <property type="entry name" value="Pectinesterase_inhib_dom"/>
</dbReference>
<accession>A0AAN7FC69</accession>
<sequence length="178" mass="19798">MAMKVDVSLCLLVIPIVLSLSLSTHHSAKADNEIGRSLITTTCNNTEFPDVCISTLESDPRSSTADLTNLSRIALELAITEANETKAEAFKLVNNAGSYESWGIRLACYDGFNSSVYQLEESLQYFDQLKYNESNRIVELFNGGLNYCINLGVAELSTRITFLRKFTTDIKAILHLLF</sequence>
<dbReference type="NCBIfam" id="TIGR01614">
    <property type="entry name" value="PME_inhib"/>
    <property type="match status" value="1"/>
</dbReference>
<proteinExistence type="inferred from homology"/>
<evidence type="ECO:0000313" key="7">
    <source>
        <dbReference type="Proteomes" id="UP001324115"/>
    </source>
</evidence>
<dbReference type="CDD" id="cd15797">
    <property type="entry name" value="PMEI"/>
    <property type="match status" value="1"/>
</dbReference>
<dbReference type="PANTHER" id="PTHR36710">
    <property type="entry name" value="PECTINESTERASE INHIBITOR-LIKE"/>
    <property type="match status" value="1"/>
</dbReference>
<dbReference type="PANTHER" id="PTHR36710:SF18">
    <property type="entry name" value="PECTINESTERASE INHIBITOR 5-RELATED"/>
    <property type="match status" value="1"/>
</dbReference>
<dbReference type="EMBL" id="JAXUIC010000005">
    <property type="protein sequence ID" value="KAK4590668.1"/>
    <property type="molecule type" value="Genomic_DNA"/>
</dbReference>
<comment type="caution">
    <text evidence="6">The sequence shown here is derived from an EMBL/GenBank/DDBJ whole genome shotgun (WGS) entry which is preliminary data.</text>
</comment>
<reference evidence="6 7" key="1">
    <citation type="journal article" date="2023" name="G3 (Bethesda)">
        <title>A haplotype-resolved chromosome-scale genome for Quercus rubra L. provides insights into the genetics of adaptive traits for red oak species.</title>
        <authorList>
            <person name="Kapoor B."/>
            <person name="Jenkins J."/>
            <person name="Schmutz J."/>
            <person name="Zhebentyayeva T."/>
            <person name="Kuelheim C."/>
            <person name="Coggeshall M."/>
            <person name="Heim C."/>
            <person name="Lasky J.R."/>
            <person name="Leites L."/>
            <person name="Islam-Faridi N."/>
            <person name="Romero-Severson J."/>
            <person name="DeLeo V.L."/>
            <person name="Lucas S.M."/>
            <person name="Lazic D."/>
            <person name="Gailing O."/>
            <person name="Carlson J."/>
            <person name="Staton M."/>
        </authorList>
    </citation>
    <scope>NUCLEOTIDE SEQUENCE [LARGE SCALE GENOMIC DNA]</scope>
    <source>
        <strain evidence="6">Pseudo-F2</strain>
    </source>
</reference>
<dbReference type="Pfam" id="PF04043">
    <property type="entry name" value="PMEI"/>
    <property type="match status" value="1"/>
</dbReference>
<feature type="chain" id="PRO_5042981509" description="Pectinesterase inhibitor domain-containing protein" evidence="4">
    <location>
        <begin position="31"/>
        <end position="178"/>
    </location>
</feature>
<protein>
    <recommendedName>
        <fullName evidence="5">Pectinesterase inhibitor domain-containing protein</fullName>
    </recommendedName>
</protein>
<dbReference type="SMART" id="SM00856">
    <property type="entry name" value="PMEI"/>
    <property type="match status" value="1"/>
</dbReference>
<evidence type="ECO:0000256" key="4">
    <source>
        <dbReference type="SAM" id="SignalP"/>
    </source>
</evidence>
<organism evidence="6 7">
    <name type="scientific">Quercus rubra</name>
    <name type="common">Northern red oak</name>
    <name type="synonym">Quercus borealis</name>
    <dbReference type="NCBI Taxonomy" id="3512"/>
    <lineage>
        <taxon>Eukaryota</taxon>
        <taxon>Viridiplantae</taxon>
        <taxon>Streptophyta</taxon>
        <taxon>Embryophyta</taxon>
        <taxon>Tracheophyta</taxon>
        <taxon>Spermatophyta</taxon>
        <taxon>Magnoliopsida</taxon>
        <taxon>eudicotyledons</taxon>
        <taxon>Gunneridae</taxon>
        <taxon>Pentapetalae</taxon>
        <taxon>rosids</taxon>
        <taxon>fabids</taxon>
        <taxon>Fagales</taxon>
        <taxon>Fagaceae</taxon>
        <taxon>Quercus</taxon>
    </lineage>
</organism>
<dbReference type="GO" id="GO:0046910">
    <property type="term" value="F:pectinesterase inhibitor activity"/>
    <property type="evidence" value="ECO:0007669"/>
    <property type="project" value="InterPro"/>
</dbReference>
<dbReference type="InterPro" id="IPR035513">
    <property type="entry name" value="Invertase/methylesterase_inhib"/>
</dbReference>